<dbReference type="InterPro" id="IPR049372">
    <property type="entry name" value="PPP1R21_C"/>
</dbReference>
<evidence type="ECO:0000259" key="11">
    <source>
        <dbReference type="SMART" id="SM01254"/>
    </source>
</evidence>
<dbReference type="PANTHER" id="PTHR21448:SF0">
    <property type="entry name" value="PROTEIN PHOSPHATASE 1 REGULATORY SUBUNIT 21"/>
    <property type="match status" value="1"/>
</dbReference>
<feature type="coiled-coil region" evidence="9">
    <location>
        <begin position="167"/>
        <end position="226"/>
    </location>
</feature>
<evidence type="ECO:0000256" key="8">
    <source>
        <dbReference type="ARBA" id="ARBA00044824"/>
    </source>
</evidence>
<dbReference type="GO" id="GO:0005769">
    <property type="term" value="C:early endosome"/>
    <property type="evidence" value="ECO:0007669"/>
    <property type="project" value="UniProtKB-SubCell"/>
</dbReference>
<evidence type="ECO:0000256" key="7">
    <source>
        <dbReference type="ARBA" id="ARBA00031617"/>
    </source>
</evidence>
<keyword evidence="3" id="KW-0967">Endosome</keyword>
<evidence type="ECO:0000256" key="3">
    <source>
        <dbReference type="ARBA" id="ARBA00022753"/>
    </source>
</evidence>
<dbReference type="Pfam" id="PF10212">
    <property type="entry name" value="PPP1R21_helical"/>
    <property type="match status" value="1"/>
</dbReference>
<feature type="compositionally biased region" description="Basic and acidic residues" evidence="10">
    <location>
        <begin position="820"/>
        <end position="836"/>
    </location>
</feature>
<feature type="domain" description="Protein phosphatase 1 regulatory subunit 21 N-terminal" evidence="11">
    <location>
        <begin position="11"/>
        <end position="123"/>
    </location>
</feature>
<evidence type="ECO:0000256" key="4">
    <source>
        <dbReference type="ARBA" id="ARBA00022884"/>
    </source>
</evidence>
<evidence type="ECO:0000313" key="13">
    <source>
        <dbReference type="Proteomes" id="UP000838412"/>
    </source>
</evidence>
<evidence type="ECO:0000256" key="9">
    <source>
        <dbReference type="SAM" id="Coils"/>
    </source>
</evidence>
<keyword evidence="13" id="KW-1185">Reference proteome</keyword>
<keyword evidence="4" id="KW-0694">RNA-binding</keyword>
<feature type="coiled-coil region" evidence="9">
    <location>
        <begin position="10"/>
        <end position="86"/>
    </location>
</feature>
<gene>
    <name evidence="12" type="primary">PPP1R21</name>
    <name evidence="12" type="ORF">BLAG_LOCUS18261</name>
</gene>
<dbReference type="Pfam" id="PF10205">
    <property type="entry name" value="KLRAQ"/>
    <property type="match status" value="1"/>
</dbReference>
<dbReference type="InterPro" id="IPR019343">
    <property type="entry name" value="PPP1R21_N"/>
</dbReference>
<dbReference type="InterPro" id="IPR040024">
    <property type="entry name" value="PPP1R21"/>
</dbReference>
<sequence>MASGDIQNKYQRLAQEYAKMKSQHSVLKKAVIDEQSKVAELTEATKLKDLSIRKFEQEIDSLTFRNQQLAKRVTVLQDELDSASVKKKNKFFAPLRSTTDWSMKGPVEPAPVVADPSVFGEDLQKKIQENERLHMQYRFAAGGNDDQGHLHSSNFPCPPPFQVHQETEEHRQVVASLQVRLEQLEKEAGQHQSVLDSIHQNHKALVDKLQQEKAMLEVKLQKQETDVRDSKRIADHCQQQLKRVHADLSYRLDDSTKVIQEKVIFNDTKYQELNVLNVPTHDRKHQVKAKELIGQALGYIADLVSGMSNYLTYAEQRSQIFPMDSTTGEPLSPINRRLCQYLHENAAHLRPIEQSFRSFHEGLKEDALTTLETATGIQDFSEKFHSYVAYMEKLLPYQLRSLEEECAVSTCSATLEARNMELHASLPKLTATLSKLDNYLSLIAAASKSSREHPRTNQAAFFTQMAGGLNQLHEVLKEISKHYNTKVSLEHQLPTATQKLKTTDECVVSSLVALVSCTGKFAPFFSSNLEFFVSRAGYRTRGVSLCRDTEGPVSSPVVTDLRDRATSYISRLKRPCPESVPYKTAVLNRRTLLSSTESREGLAQQLTTAQEKIRGLEQEKEHWMLEAQLLQVRLEKETKRVSQLEVDLRQLQAGQVLTPAPPVEVTLTAAPGDRKSVGSEVETSMLGKLESSVADELVFLCQSSESETREQLIKAHFTGRVTELTSQLQLADSKAVNFNSECRALQQRLGLAEKAKEKFQEELQTAQQKIAQLQDELTTTTSNYESQLSMMSEHLCSMNDKLTQQRDEIDALKLSNKVEARKGKEDEKEKLQEVVDSKQLINDGKMYPPLD</sequence>
<accession>A0A8K0ERR2</accession>
<dbReference type="GO" id="GO:0003723">
    <property type="term" value="F:RNA binding"/>
    <property type="evidence" value="ECO:0007669"/>
    <property type="project" value="UniProtKB-KW"/>
</dbReference>
<dbReference type="SMART" id="SM01254">
    <property type="entry name" value="KLRAQ"/>
    <property type="match status" value="1"/>
</dbReference>
<dbReference type="PANTHER" id="PTHR21448">
    <property type="entry name" value="SMOOTH MUSCLE MYOSIN HEAVY CHAIN-RELATED"/>
    <property type="match status" value="1"/>
</dbReference>
<evidence type="ECO:0000256" key="2">
    <source>
        <dbReference type="ARBA" id="ARBA00020102"/>
    </source>
</evidence>
<dbReference type="GO" id="GO:0016020">
    <property type="term" value="C:membrane"/>
    <property type="evidence" value="ECO:0007669"/>
    <property type="project" value="TreeGrafter"/>
</dbReference>
<dbReference type="Pfam" id="PF21636">
    <property type="entry name" value="PPP1R21_C"/>
    <property type="match status" value="1"/>
</dbReference>
<evidence type="ECO:0000256" key="10">
    <source>
        <dbReference type="SAM" id="MobiDB-lite"/>
    </source>
</evidence>
<keyword evidence="5 9" id="KW-0175">Coiled coil</keyword>
<name>A0A8K0ERR2_BRALA</name>
<dbReference type="Proteomes" id="UP000838412">
    <property type="component" value="Chromosome 4"/>
</dbReference>
<feature type="region of interest" description="Disordered" evidence="10">
    <location>
        <begin position="820"/>
        <end position="851"/>
    </location>
</feature>
<dbReference type="OrthoDB" id="5566667at2759"/>
<comment type="subcellular location">
    <subcellularLocation>
        <location evidence="1">Early endosome</location>
    </subcellularLocation>
</comment>
<reference evidence="12" key="1">
    <citation type="submission" date="2022-01" db="EMBL/GenBank/DDBJ databases">
        <authorList>
            <person name="Braso-Vives M."/>
        </authorList>
    </citation>
    <scope>NUCLEOTIDE SEQUENCE</scope>
</reference>
<protein>
    <recommendedName>
        <fullName evidence="2">Protein phosphatase 1 regulatory subunit 21</fullName>
    </recommendedName>
    <alternativeName>
        <fullName evidence="7">Coiled-coil domain-containing protein 128</fullName>
    </alternativeName>
    <alternativeName>
        <fullName evidence="8">Ferry endosomal RAB5 effector complex subunit 2</fullName>
    </alternativeName>
    <alternativeName>
        <fullName evidence="6">KLRAQ motif-containing protein 1</fullName>
    </alternativeName>
</protein>
<feature type="coiled-coil region" evidence="9">
    <location>
        <begin position="599"/>
        <end position="654"/>
    </location>
</feature>
<feature type="coiled-coil region" evidence="9">
    <location>
        <begin position="742"/>
        <end position="783"/>
    </location>
</feature>
<dbReference type="AlphaFoldDB" id="A0A8K0ERR2"/>
<evidence type="ECO:0000256" key="6">
    <source>
        <dbReference type="ARBA" id="ARBA00031361"/>
    </source>
</evidence>
<evidence type="ECO:0000313" key="12">
    <source>
        <dbReference type="EMBL" id="CAH1263624.1"/>
    </source>
</evidence>
<evidence type="ECO:0000256" key="1">
    <source>
        <dbReference type="ARBA" id="ARBA00004412"/>
    </source>
</evidence>
<proteinExistence type="predicted"/>
<evidence type="ECO:0000256" key="5">
    <source>
        <dbReference type="ARBA" id="ARBA00023054"/>
    </source>
</evidence>
<organism evidence="12 13">
    <name type="scientific">Branchiostoma lanceolatum</name>
    <name type="common">Common lancelet</name>
    <name type="synonym">Amphioxus lanceolatum</name>
    <dbReference type="NCBI Taxonomy" id="7740"/>
    <lineage>
        <taxon>Eukaryota</taxon>
        <taxon>Metazoa</taxon>
        <taxon>Chordata</taxon>
        <taxon>Cephalochordata</taxon>
        <taxon>Leptocardii</taxon>
        <taxon>Amphioxiformes</taxon>
        <taxon>Branchiostomatidae</taxon>
        <taxon>Branchiostoma</taxon>
    </lineage>
</organism>
<dbReference type="InterPro" id="IPR019348">
    <property type="entry name" value="PPP1R21_six_helix"/>
</dbReference>
<dbReference type="EMBL" id="OV696689">
    <property type="protein sequence ID" value="CAH1263624.1"/>
    <property type="molecule type" value="Genomic_DNA"/>
</dbReference>